<evidence type="ECO:0000256" key="2">
    <source>
        <dbReference type="SAM" id="MobiDB-lite"/>
    </source>
</evidence>
<dbReference type="OMA" id="NAPHACH"/>
<dbReference type="InParanoid" id="G2Q924"/>
<feature type="region of interest" description="Disordered" evidence="2">
    <location>
        <begin position="430"/>
        <end position="455"/>
    </location>
</feature>
<proteinExistence type="predicted"/>
<evidence type="ECO:0000313" key="3">
    <source>
        <dbReference type="EMBL" id="AEO57168.1"/>
    </source>
</evidence>
<dbReference type="KEGG" id="mtm:MYCTH_2109614"/>
<dbReference type="Proteomes" id="UP000007322">
    <property type="component" value="Chromosome 2"/>
</dbReference>
<dbReference type="HOGENOM" id="CLU_573882_0_0_1"/>
<dbReference type="AlphaFoldDB" id="G2Q924"/>
<evidence type="ECO:0000256" key="1">
    <source>
        <dbReference type="SAM" id="Coils"/>
    </source>
</evidence>
<dbReference type="GeneID" id="11512466"/>
<name>G2Q924_THET4</name>
<dbReference type="VEuPathDB" id="FungiDB:MYCTH_2109614"/>
<accession>G2Q924</accession>
<dbReference type="EMBL" id="CP003003">
    <property type="protein sequence ID" value="AEO57168.1"/>
    <property type="molecule type" value="Genomic_DNA"/>
</dbReference>
<feature type="coiled-coil region" evidence="1">
    <location>
        <begin position="36"/>
        <end position="70"/>
    </location>
</feature>
<organism evidence="3 4">
    <name type="scientific">Thermothelomyces thermophilus (strain ATCC 42464 / BCRC 31852 / DSM 1799)</name>
    <name type="common">Sporotrichum thermophile</name>
    <dbReference type="NCBI Taxonomy" id="573729"/>
    <lineage>
        <taxon>Eukaryota</taxon>
        <taxon>Fungi</taxon>
        <taxon>Dikarya</taxon>
        <taxon>Ascomycota</taxon>
        <taxon>Pezizomycotina</taxon>
        <taxon>Sordariomycetes</taxon>
        <taxon>Sordariomycetidae</taxon>
        <taxon>Sordariales</taxon>
        <taxon>Chaetomiaceae</taxon>
        <taxon>Thermothelomyces</taxon>
    </lineage>
</organism>
<gene>
    <name evidence="3" type="ORF">MYCTH_2109614</name>
</gene>
<sequence>MDTLVSPVAKLATEAGKAPEGTADKSLLSIKPPSPAEELIKENSSLHQRIAALQRTESDLLNENQELVRKLASAQKCYNSQQLWWTNEMDPNRVRFGLHRLQLRELCEGVKHFVRLTNKDELPNELLKLPGSDKISIARVLLHGMLANFVISEAFKSPFWVFDAIAVNAYELESPTVPRLDSMSPVGFRMDLTAWKNFNVAPPRDVKPPRPNPVPNDRLAGPQDGRQLPRLVTLIQPPNLSTNPAMSLLGRELPSRQAILESLYQILSEGGGYATEWRASLIKAFCVGGMSSELDSTSLASESRALAEARFRHAGRLKDSFLRGTARFLLRDQEAAGIEELESRLMQEIDAALRFSCQLWCRQDTLRVCGLDELAETALKAASDHMRLYQVQAPLHIEPAGNTLESQTEPRGSHDGHSVIMVIQPSVGASANTKAGKPSKDFKGDTKPALPSTPSSAHLVLLPRIRYRPRMLKRRH</sequence>
<keyword evidence="4" id="KW-1185">Reference proteome</keyword>
<reference evidence="3 4" key="1">
    <citation type="journal article" date="2011" name="Nat. Biotechnol.">
        <title>Comparative genomic analysis of the thermophilic biomass-degrading fungi Myceliophthora thermophila and Thielavia terrestris.</title>
        <authorList>
            <person name="Berka R.M."/>
            <person name="Grigoriev I.V."/>
            <person name="Otillar R."/>
            <person name="Salamov A."/>
            <person name="Grimwood J."/>
            <person name="Reid I."/>
            <person name="Ishmael N."/>
            <person name="John T."/>
            <person name="Darmond C."/>
            <person name="Moisan M.-C."/>
            <person name="Henrissat B."/>
            <person name="Coutinho P.M."/>
            <person name="Lombard V."/>
            <person name="Natvig D.O."/>
            <person name="Lindquist E."/>
            <person name="Schmutz J."/>
            <person name="Lucas S."/>
            <person name="Harris P."/>
            <person name="Powlowski J."/>
            <person name="Bellemare A."/>
            <person name="Taylor D."/>
            <person name="Butler G."/>
            <person name="de Vries R.P."/>
            <person name="Allijn I.E."/>
            <person name="van den Brink J."/>
            <person name="Ushinsky S."/>
            <person name="Storms R."/>
            <person name="Powell A.J."/>
            <person name="Paulsen I.T."/>
            <person name="Elbourne L.D.H."/>
            <person name="Baker S.E."/>
            <person name="Magnuson J."/>
            <person name="LaBoissiere S."/>
            <person name="Clutterbuck A.J."/>
            <person name="Martinez D."/>
            <person name="Wogulis M."/>
            <person name="de Leon A.L."/>
            <person name="Rey M.W."/>
            <person name="Tsang A."/>
        </authorList>
    </citation>
    <scope>NUCLEOTIDE SEQUENCE [LARGE SCALE GENOMIC DNA]</scope>
    <source>
        <strain evidence="4">ATCC 42464 / BCRC 31852 / DSM 1799</strain>
    </source>
</reference>
<evidence type="ECO:0000313" key="4">
    <source>
        <dbReference type="Proteomes" id="UP000007322"/>
    </source>
</evidence>
<protein>
    <submittedName>
        <fullName evidence="3">Uncharacterized protein</fullName>
    </submittedName>
</protein>
<feature type="region of interest" description="Disordered" evidence="2">
    <location>
        <begin position="201"/>
        <end position="223"/>
    </location>
</feature>
<dbReference type="OrthoDB" id="4576515at2759"/>
<keyword evidence="1" id="KW-0175">Coiled coil</keyword>
<dbReference type="eggNOG" id="ENOG502R6D6">
    <property type="taxonomic scope" value="Eukaryota"/>
</dbReference>
<dbReference type="RefSeq" id="XP_003662413.1">
    <property type="nucleotide sequence ID" value="XM_003662365.1"/>
</dbReference>